<dbReference type="AlphaFoldDB" id="A0AA39TIC5"/>
<keyword evidence="6" id="KW-0808">Transferase</keyword>
<evidence type="ECO:0000256" key="11">
    <source>
        <dbReference type="ARBA" id="ARBA00049348"/>
    </source>
</evidence>
<evidence type="ECO:0000313" key="14">
    <source>
        <dbReference type="Proteomes" id="UP001175227"/>
    </source>
</evidence>
<accession>A0AA39TIC5</accession>
<reference evidence="13" key="1">
    <citation type="submission" date="2023-06" db="EMBL/GenBank/DDBJ databases">
        <authorList>
            <consortium name="Lawrence Berkeley National Laboratory"/>
            <person name="Ahrendt S."/>
            <person name="Sahu N."/>
            <person name="Indic B."/>
            <person name="Wong-Bajracharya J."/>
            <person name="Merenyi Z."/>
            <person name="Ke H.-M."/>
            <person name="Monk M."/>
            <person name="Kocsube S."/>
            <person name="Drula E."/>
            <person name="Lipzen A."/>
            <person name="Balint B."/>
            <person name="Henrissat B."/>
            <person name="Andreopoulos B."/>
            <person name="Martin F.M."/>
            <person name="Harder C.B."/>
            <person name="Rigling D."/>
            <person name="Ford K.L."/>
            <person name="Foster G.D."/>
            <person name="Pangilinan J."/>
            <person name="Papanicolaou A."/>
            <person name="Barry K."/>
            <person name="LaButti K."/>
            <person name="Viragh M."/>
            <person name="Koriabine M."/>
            <person name="Yan M."/>
            <person name="Riley R."/>
            <person name="Champramary S."/>
            <person name="Plett K.L."/>
            <person name="Tsai I.J."/>
            <person name="Slot J."/>
            <person name="Sipos G."/>
            <person name="Plett J."/>
            <person name="Nagy L.G."/>
            <person name="Grigoriev I.V."/>
        </authorList>
    </citation>
    <scope>NUCLEOTIDE SEQUENCE</scope>
    <source>
        <strain evidence="13">ICMP 16352</strain>
    </source>
</reference>
<evidence type="ECO:0000256" key="6">
    <source>
        <dbReference type="ARBA" id="ARBA00022679"/>
    </source>
</evidence>
<protein>
    <recommendedName>
        <fullName evidence="4">Methylated-DNA--protein-cysteine methyltransferase</fullName>
        <ecNumber evidence="3">2.1.1.63</ecNumber>
    </recommendedName>
    <alternativeName>
        <fullName evidence="9">6-O-methylguanine-DNA methyltransferase</fullName>
    </alternativeName>
    <alternativeName>
        <fullName evidence="10">O-6-methylguanine-DNA-alkyltransferase</fullName>
    </alternativeName>
</protein>
<dbReference type="GO" id="GO:0003908">
    <property type="term" value="F:methylated-DNA-[protein]-cysteine S-methyltransferase activity"/>
    <property type="evidence" value="ECO:0007669"/>
    <property type="project" value="UniProtKB-EC"/>
</dbReference>
<evidence type="ECO:0000256" key="3">
    <source>
        <dbReference type="ARBA" id="ARBA00011918"/>
    </source>
</evidence>
<proteinExistence type="inferred from homology"/>
<evidence type="ECO:0000256" key="5">
    <source>
        <dbReference type="ARBA" id="ARBA00022603"/>
    </source>
</evidence>
<dbReference type="EC" id="2.1.1.63" evidence="3"/>
<dbReference type="EMBL" id="JAUEPR010000001">
    <property type="protein sequence ID" value="KAK0490286.1"/>
    <property type="molecule type" value="Genomic_DNA"/>
</dbReference>
<evidence type="ECO:0000256" key="2">
    <source>
        <dbReference type="ARBA" id="ARBA00008711"/>
    </source>
</evidence>
<evidence type="ECO:0000256" key="10">
    <source>
        <dbReference type="ARBA" id="ARBA00031621"/>
    </source>
</evidence>
<dbReference type="InterPro" id="IPR036217">
    <property type="entry name" value="MethylDNA_cys_MeTrfase_DNAb"/>
</dbReference>
<dbReference type="PROSITE" id="PS00374">
    <property type="entry name" value="MGMT"/>
    <property type="match status" value="1"/>
</dbReference>
<evidence type="ECO:0000313" key="13">
    <source>
        <dbReference type="EMBL" id="KAK0490286.1"/>
    </source>
</evidence>
<dbReference type="CDD" id="cd06445">
    <property type="entry name" value="ATase"/>
    <property type="match status" value="1"/>
</dbReference>
<organism evidence="13 14">
    <name type="scientific">Armillaria novae-zelandiae</name>
    <dbReference type="NCBI Taxonomy" id="153914"/>
    <lineage>
        <taxon>Eukaryota</taxon>
        <taxon>Fungi</taxon>
        <taxon>Dikarya</taxon>
        <taxon>Basidiomycota</taxon>
        <taxon>Agaricomycotina</taxon>
        <taxon>Agaricomycetes</taxon>
        <taxon>Agaricomycetidae</taxon>
        <taxon>Agaricales</taxon>
        <taxon>Marasmiineae</taxon>
        <taxon>Physalacriaceae</taxon>
        <taxon>Armillaria</taxon>
    </lineage>
</organism>
<keyword evidence="8" id="KW-0234">DNA repair</keyword>
<dbReference type="Pfam" id="PF01035">
    <property type="entry name" value="DNA_binding_1"/>
    <property type="match status" value="1"/>
</dbReference>
<comment type="caution">
    <text evidence="13">The sequence shown here is derived from an EMBL/GenBank/DDBJ whole genome shotgun (WGS) entry which is preliminary data.</text>
</comment>
<dbReference type="NCBIfam" id="TIGR00589">
    <property type="entry name" value="ogt"/>
    <property type="match status" value="1"/>
</dbReference>
<evidence type="ECO:0000256" key="9">
    <source>
        <dbReference type="ARBA" id="ARBA00030795"/>
    </source>
</evidence>
<keyword evidence="14" id="KW-1185">Reference proteome</keyword>
<comment type="similarity">
    <text evidence="2">Belongs to the MGMT family.</text>
</comment>
<evidence type="ECO:0000256" key="7">
    <source>
        <dbReference type="ARBA" id="ARBA00022763"/>
    </source>
</evidence>
<dbReference type="InterPro" id="IPR014048">
    <property type="entry name" value="MethylDNA_cys_MeTrfase_DNA-bd"/>
</dbReference>
<comment type="catalytic activity">
    <reaction evidence="1">
        <text>a 4-O-methyl-thymidine in DNA + L-cysteinyl-[protein] = a thymidine in DNA + S-methyl-L-cysteinyl-[protein]</text>
        <dbReference type="Rhea" id="RHEA:53428"/>
        <dbReference type="Rhea" id="RHEA-COMP:10131"/>
        <dbReference type="Rhea" id="RHEA-COMP:10132"/>
        <dbReference type="Rhea" id="RHEA-COMP:13555"/>
        <dbReference type="Rhea" id="RHEA-COMP:13556"/>
        <dbReference type="ChEBI" id="CHEBI:29950"/>
        <dbReference type="ChEBI" id="CHEBI:82612"/>
        <dbReference type="ChEBI" id="CHEBI:137386"/>
        <dbReference type="ChEBI" id="CHEBI:137387"/>
        <dbReference type="EC" id="2.1.1.63"/>
    </reaction>
</comment>
<comment type="catalytic activity">
    <reaction evidence="11">
        <text>a 6-O-methyl-2'-deoxyguanosine in DNA + L-cysteinyl-[protein] = S-methyl-L-cysteinyl-[protein] + a 2'-deoxyguanosine in DNA</text>
        <dbReference type="Rhea" id="RHEA:24000"/>
        <dbReference type="Rhea" id="RHEA-COMP:10131"/>
        <dbReference type="Rhea" id="RHEA-COMP:10132"/>
        <dbReference type="Rhea" id="RHEA-COMP:11367"/>
        <dbReference type="Rhea" id="RHEA-COMP:11368"/>
        <dbReference type="ChEBI" id="CHEBI:29950"/>
        <dbReference type="ChEBI" id="CHEBI:82612"/>
        <dbReference type="ChEBI" id="CHEBI:85445"/>
        <dbReference type="ChEBI" id="CHEBI:85448"/>
        <dbReference type="EC" id="2.1.1.63"/>
    </reaction>
</comment>
<evidence type="ECO:0000256" key="1">
    <source>
        <dbReference type="ARBA" id="ARBA00001286"/>
    </source>
</evidence>
<dbReference type="GO" id="GO:0032259">
    <property type="term" value="P:methylation"/>
    <property type="evidence" value="ECO:0007669"/>
    <property type="project" value="UniProtKB-KW"/>
</dbReference>
<keyword evidence="5 13" id="KW-0489">Methyltransferase</keyword>
<dbReference type="GO" id="GO:0006281">
    <property type="term" value="P:DNA repair"/>
    <property type="evidence" value="ECO:0007669"/>
    <property type="project" value="UniProtKB-KW"/>
</dbReference>
<evidence type="ECO:0000256" key="4">
    <source>
        <dbReference type="ARBA" id="ARBA00015377"/>
    </source>
</evidence>
<dbReference type="Proteomes" id="UP001175227">
    <property type="component" value="Unassembled WGS sequence"/>
</dbReference>
<gene>
    <name evidence="13" type="ORF">IW261DRAFT_1387577</name>
</gene>
<dbReference type="InterPro" id="IPR036388">
    <property type="entry name" value="WH-like_DNA-bd_sf"/>
</dbReference>
<evidence type="ECO:0000259" key="12">
    <source>
        <dbReference type="Pfam" id="PF01035"/>
    </source>
</evidence>
<dbReference type="SUPFAM" id="SSF46767">
    <property type="entry name" value="Methylated DNA-protein cysteine methyltransferase, C-terminal domain"/>
    <property type="match status" value="1"/>
</dbReference>
<sequence>MPAIRTSVNPSVSSILKSGLPLAGSELQRKLSKVAKSREQPCDTFYPIQPAERASYRTKDGKKVTPHQWDVYDFTRKIPRGNVTTYKVVSSAIGGSPRSVGGALRNNPFAPYVPCHRVIANNLFVGGFLGEWGREAKTGTQVNRKLALLKEEGVLFTQDGYLENEDGNAIWQPGTQ</sequence>
<dbReference type="Gene3D" id="1.10.10.10">
    <property type="entry name" value="Winged helix-like DNA-binding domain superfamily/Winged helix DNA-binding domain"/>
    <property type="match status" value="1"/>
</dbReference>
<feature type="domain" description="Methylated-DNA-[protein]-cysteine S-methyltransferase DNA binding" evidence="12">
    <location>
        <begin position="67"/>
        <end position="154"/>
    </location>
</feature>
<name>A0AA39TIC5_9AGAR</name>
<evidence type="ECO:0000256" key="8">
    <source>
        <dbReference type="ARBA" id="ARBA00023204"/>
    </source>
</evidence>
<dbReference type="PANTHER" id="PTHR10815">
    <property type="entry name" value="METHYLATED-DNA--PROTEIN-CYSTEINE METHYLTRANSFERASE"/>
    <property type="match status" value="1"/>
</dbReference>
<keyword evidence="7" id="KW-0227">DNA damage</keyword>
<dbReference type="PANTHER" id="PTHR10815:SF13">
    <property type="entry name" value="METHYLATED-DNA--PROTEIN-CYSTEINE METHYLTRANSFERASE"/>
    <property type="match status" value="1"/>
</dbReference>
<dbReference type="InterPro" id="IPR001497">
    <property type="entry name" value="MethylDNA_cys_MeTrfase_AS"/>
</dbReference>